<evidence type="ECO:0000256" key="5">
    <source>
        <dbReference type="ARBA" id="ARBA00022679"/>
    </source>
</evidence>
<comment type="caution">
    <text evidence="11">Lacks conserved residue(s) required for the propagation of feature annotation.</text>
</comment>
<dbReference type="Gene3D" id="2.70.70.10">
    <property type="entry name" value="Glucose Permease (Domain IIA)"/>
    <property type="match status" value="1"/>
</dbReference>
<dbReference type="Proteomes" id="UP001237011">
    <property type="component" value="Chromosome"/>
</dbReference>
<dbReference type="Pfam" id="PF00367">
    <property type="entry name" value="PTS_EIIB"/>
    <property type="match status" value="1"/>
</dbReference>
<dbReference type="Pfam" id="PF00358">
    <property type="entry name" value="PTS_EIIA_1"/>
    <property type="match status" value="1"/>
</dbReference>
<dbReference type="InterPro" id="IPR011055">
    <property type="entry name" value="Dup_hybrid_motif"/>
</dbReference>
<evidence type="ECO:0000256" key="2">
    <source>
        <dbReference type="ARBA" id="ARBA00022448"/>
    </source>
</evidence>
<feature type="domain" description="PTS EIIA type-1" evidence="12">
    <location>
        <begin position="142"/>
        <end position="250"/>
    </location>
</feature>
<evidence type="ECO:0000313" key="15">
    <source>
        <dbReference type="Proteomes" id="UP001237011"/>
    </source>
</evidence>
<keyword evidence="3" id="KW-1003">Cell membrane</keyword>
<comment type="subcellular location">
    <subcellularLocation>
        <location evidence="1">Cytoplasm</location>
    </subcellularLocation>
</comment>
<keyword evidence="6" id="KW-0598">Phosphotransferase system</keyword>
<reference evidence="14" key="1">
    <citation type="submission" date="2023-08" db="EMBL/GenBank/DDBJ databases">
        <title>Complete genome sequence of Mycoplasma seminis 2200.</title>
        <authorList>
            <person name="Spergser J."/>
        </authorList>
    </citation>
    <scope>NUCLEOTIDE SEQUENCE [LARGE SCALE GENOMIC DNA]</scope>
    <source>
        <strain evidence="14">2200</strain>
    </source>
</reference>
<evidence type="ECO:0000256" key="7">
    <source>
        <dbReference type="ARBA" id="ARBA00022692"/>
    </source>
</evidence>
<keyword evidence="5" id="KW-0808">Transferase</keyword>
<dbReference type="InterPro" id="IPR018113">
    <property type="entry name" value="PTrfase_EIIB_Cys"/>
</dbReference>
<dbReference type="EMBL" id="CP132191">
    <property type="protein sequence ID" value="WLP85329.1"/>
    <property type="molecule type" value="Genomic_DNA"/>
</dbReference>
<dbReference type="InterPro" id="IPR036878">
    <property type="entry name" value="Glu_permease_IIB"/>
</dbReference>
<dbReference type="SUPFAM" id="SSF51261">
    <property type="entry name" value="Duplicated hybrid motif"/>
    <property type="match status" value="1"/>
</dbReference>
<evidence type="ECO:0000256" key="3">
    <source>
        <dbReference type="ARBA" id="ARBA00022475"/>
    </source>
</evidence>
<evidence type="ECO:0000259" key="12">
    <source>
        <dbReference type="PROSITE" id="PS51093"/>
    </source>
</evidence>
<keyword evidence="10" id="KW-0472">Membrane</keyword>
<keyword evidence="15" id="KW-1185">Reference proteome</keyword>
<protein>
    <submittedName>
        <fullName evidence="14">PTS glucose transporter subunit IIA</fullName>
    </submittedName>
</protein>
<dbReference type="InterPro" id="IPR050890">
    <property type="entry name" value="PTS_EIIA_component"/>
</dbReference>
<keyword evidence="2" id="KW-0813">Transport</keyword>
<organism evidence="14 15">
    <name type="scientific">Mycoplasma seminis</name>
    <dbReference type="NCBI Taxonomy" id="512749"/>
    <lineage>
        <taxon>Bacteria</taxon>
        <taxon>Bacillati</taxon>
        <taxon>Mycoplasmatota</taxon>
        <taxon>Mollicutes</taxon>
        <taxon>Mycoplasmataceae</taxon>
        <taxon>Mycoplasma</taxon>
    </lineage>
</organism>
<dbReference type="PROSITE" id="PS51093">
    <property type="entry name" value="PTS_EIIA_TYPE_1"/>
    <property type="match status" value="1"/>
</dbReference>
<keyword evidence="9" id="KW-1133">Transmembrane helix</keyword>
<keyword evidence="4 14" id="KW-0762">Sugar transport</keyword>
<evidence type="ECO:0000313" key="14">
    <source>
        <dbReference type="EMBL" id="WLP85329.1"/>
    </source>
</evidence>
<sequence length="274" mass="29624">MFKNIKNNNVNHEDMCKLASIIDALGGFDNILAFNNSVSQLRYDVKNVALVNTKALEELGAETVTVFDGAKHVQVTLPHAEELNAFIKANKDNLKPLCAAVESETQEHCGCATKEANTAAVASVKVLAPVNGKVFELRQLNDGVFSKGLVGKGFGIKLSDKTKAEVVAPFDGKIAMMPANKSQIILSNPTSGAEAVILFGKDSYKLDGIGFTAFVALNDSVKAGQKLFELDLERFDNENINKDVLFVLTEDSKLQEIKSLATEAKVGKDLFTLE</sequence>
<evidence type="ECO:0000256" key="11">
    <source>
        <dbReference type="PROSITE-ProRule" id="PRU00421"/>
    </source>
</evidence>
<evidence type="ECO:0000256" key="8">
    <source>
        <dbReference type="ARBA" id="ARBA00022777"/>
    </source>
</evidence>
<name>A0ABY9H9R1_9MOLU</name>
<evidence type="ECO:0000259" key="13">
    <source>
        <dbReference type="PROSITE" id="PS51098"/>
    </source>
</evidence>
<evidence type="ECO:0000256" key="4">
    <source>
        <dbReference type="ARBA" id="ARBA00022597"/>
    </source>
</evidence>
<dbReference type="InterPro" id="IPR001127">
    <property type="entry name" value="PTS_EIIA_1_perm"/>
</dbReference>
<dbReference type="InterPro" id="IPR001996">
    <property type="entry name" value="PTS_IIB_1"/>
</dbReference>
<dbReference type="PANTHER" id="PTHR45008">
    <property type="entry name" value="PTS SYSTEM GLUCOSE-SPECIFIC EIIA COMPONENT"/>
    <property type="match status" value="1"/>
</dbReference>
<evidence type="ECO:0000256" key="10">
    <source>
        <dbReference type="ARBA" id="ARBA00023136"/>
    </source>
</evidence>
<evidence type="ECO:0000256" key="6">
    <source>
        <dbReference type="ARBA" id="ARBA00022683"/>
    </source>
</evidence>
<dbReference type="SUPFAM" id="SSF55604">
    <property type="entry name" value="Glucose permease domain IIB"/>
    <property type="match status" value="1"/>
</dbReference>
<evidence type="ECO:0000256" key="1">
    <source>
        <dbReference type="ARBA" id="ARBA00004496"/>
    </source>
</evidence>
<gene>
    <name evidence="14" type="ORF">Q8852_03330</name>
</gene>
<dbReference type="PANTHER" id="PTHR45008:SF1">
    <property type="entry name" value="PTS SYSTEM GLUCOSE-SPECIFIC EIIA COMPONENT"/>
    <property type="match status" value="1"/>
</dbReference>
<proteinExistence type="predicted"/>
<keyword evidence="8" id="KW-0418">Kinase</keyword>
<accession>A0ABY9H9R1</accession>
<evidence type="ECO:0000256" key="9">
    <source>
        <dbReference type="ARBA" id="ARBA00022989"/>
    </source>
</evidence>
<dbReference type="RefSeq" id="WP_305937765.1">
    <property type="nucleotide sequence ID" value="NZ_CP132191.1"/>
</dbReference>
<dbReference type="PROSITE" id="PS51098">
    <property type="entry name" value="PTS_EIIB_TYPE_1"/>
    <property type="match status" value="1"/>
</dbReference>
<feature type="domain" description="PTS EIIB type-1" evidence="13">
    <location>
        <begin position="15"/>
        <end position="104"/>
    </location>
</feature>
<dbReference type="Gene3D" id="3.30.1360.60">
    <property type="entry name" value="Glucose permease domain IIB"/>
    <property type="match status" value="1"/>
</dbReference>
<keyword evidence="7" id="KW-0812">Transmembrane</keyword>